<evidence type="ECO:0000259" key="15">
    <source>
        <dbReference type="Pfam" id="PF02463"/>
    </source>
</evidence>
<name>T1J0A2_STRMM</name>
<dbReference type="InterPro" id="IPR003395">
    <property type="entry name" value="RecF/RecN/SMC_N"/>
</dbReference>
<keyword evidence="7" id="KW-0067">ATP-binding</keyword>
<dbReference type="PANTHER" id="PTHR19306:SF6">
    <property type="entry name" value="STRUCTURAL MAINTENANCE OF CHROMOSOMES PROTEIN 6"/>
    <property type="match status" value="1"/>
</dbReference>
<dbReference type="EMBL" id="JH431734">
    <property type="status" value="NOT_ANNOTATED_CDS"/>
    <property type="molecule type" value="Genomic_DNA"/>
</dbReference>
<feature type="coiled-coil region" evidence="13">
    <location>
        <begin position="391"/>
        <end position="474"/>
    </location>
</feature>
<dbReference type="GO" id="GO:0005634">
    <property type="term" value="C:nucleus"/>
    <property type="evidence" value="ECO:0007669"/>
    <property type="project" value="UniProtKB-SubCell"/>
</dbReference>
<dbReference type="SUPFAM" id="SSF52540">
    <property type="entry name" value="P-loop containing nucleoside triphosphate hydrolases"/>
    <property type="match status" value="2"/>
</dbReference>
<dbReference type="EnsemblMetazoa" id="SMAR006945-RA">
    <property type="protein sequence ID" value="SMAR006945-PA"/>
    <property type="gene ID" value="SMAR006945"/>
</dbReference>
<keyword evidence="6" id="KW-0227">DNA damage</keyword>
<feature type="coiled-coil region" evidence="13">
    <location>
        <begin position="750"/>
        <end position="932"/>
    </location>
</feature>
<dbReference type="eggNOG" id="KOG0250">
    <property type="taxonomic scope" value="Eukaryota"/>
</dbReference>
<evidence type="ECO:0000256" key="9">
    <source>
        <dbReference type="ARBA" id="ARBA00023172"/>
    </source>
</evidence>
<keyword evidence="8 13" id="KW-0175">Coiled coil</keyword>
<feature type="region of interest" description="Disordered" evidence="14">
    <location>
        <begin position="1143"/>
        <end position="1165"/>
    </location>
</feature>
<evidence type="ECO:0000256" key="8">
    <source>
        <dbReference type="ARBA" id="ARBA00023054"/>
    </source>
</evidence>
<dbReference type="Pfam" id="PF06470">
    <property type="entry name" value="SMC_hinge"/>
    <property type="match status" value="1"/>
</dbReference>
<protein>
    <recommendedName>
        <fullName evidence="12">Structural maintenance of chromosomes protein 6</fullName>
    </recommendedName>
</protein>
<dbReference type="GO" id="GO:0000724">
    <property type="term" value="P:double-strand break repair via homologous recombination"/>
    <property type="evidence" value="ECO:0007669"/>
    <property type="project" value="TreeGrafter"/>
</dbReference>
<evidence type="ECO:0000256" key="6">
    <source>
        <dbReference type="ARBA" id="ARBA00022763"/>
    </source>
</evidence>
<dbReference type="GO" id="GO:0035861">
    <property type="term" value="C:site of double-strand break"/>
    <property type="evidence" value="ECO:0007669"/>
    <property type="project" value="TreeGrafter"/>
</dbReference>
<evidence type="ECO:0000256" key="14">
    <source>
        <dbReference type="SAM" id="MobiDB-lite"/>
    </source>
</evidence>
<dbReference type="InterPro" id="IPR027417">
    <property type="entry name" value="P-loop_NTPase"/>
</dbReference>
<dbReference type="GO" id="GO:0051276">
    <property type="term" value="P:chromosome organization"/>
    <property type="evidence" value="ECO:0007669"/>
    <property type="project" value="InterPro"/>
</dbReference>
<dbReference type="Gene3D" id="1.20.1060.20">
    <property type="match status" value="1"/>
</dbReference>
<dbReference type="InterPro" id="IPR010935">
    <property type="entry name" value="SMC_hinge"/>
</dbReference>
<feature type="compositionally biased region" description="Low complexity" evidence="14">
    <location>
        <begin position="1148"/>
        <end position="1157"/>
    </location>
</feature>
<feature type="region of interest" description="Disordered" evidence="14">
    <location>
        <begin position="76"/>
        <end position="110"/>
    </location>
</feature>
<evidence type="ECO:0000256" key="3">
    <source>
        <dbReference type="ARBA" id="ARBA00006793"/>
    </source>
</evidence>
<keyword evidence="10" id="KW-0234">DNA repair</keyword>
<dbReference type="PANTHER" id="PTHR19306">
    <property type="entry name" value="STRUCTURAL MAINTENANCE OF CHROMOSOMES 5,6 SMC5, SMC6"/>
    <property type="match status" value="1"/>
</dbReference>
<dbReference type="Proteomes" id="UP000014500">
    <property type="component" value="Unassembled WGS sequence"/>
</dbReference>
<feature type="coiled-coil region" evidence="13">
    <location>
        <begin position="317"/>
        <end position="344"/>
    </location>
</feature>
<evidence type="ECO:0000313" key="17">
    <source>
        <dbReference type="EnsemblMetazoa" id="SMAR006945-PA"/>
    </source>
</evidence>
<evidence type="ECO:0000256" key="11">
    <source>
        <dbReference type="ARBA" id="ARBA00023242"/>
    </source>
</evidence>
<dbReference type="Gene3D" id="3.40.50.300">
    <property type="entry name" value="P-loop containing nucleotide triphosphate hydrolases"/>
    <property type="match status" value="2"/>
</dbReference>
<sequence length="1165" mass="135926">MTELKNRIQNILTGKSVPLKEVLTLLQQDVAYAEDERKHYENQLKEYDKKVDVLKKELHRLEAIIDNFVIFEQEKMSPPKRKASTQNKNAKRTRRQTQETDSSMEFSEQVDADTQLEAEIESEAEVGIIEEIKLKNFMCHTRLDFKFGSNVNFIVGRNGSGKSAILTGLVVGLGGKANATSRGTTIKSFIKNGKNFAEISITLRNRGTDAYKPAEYGEKIVVNRRLYGDGTSAYSLLSSDGKTISKKREELTHILDQFNIQVDNPVSILNQEISRNFLHSKGPHDKYKFFLKATQLEQMDRDYNSADHDKRLAKELMETKQQALPQIEKEVNNWRKKYKVLESMGKLRERLDEVKNEAVWAQVTELENERENQMKCCTKEERRRPKYLAAVEDSKKKVAEKKKVYKDAQEKLTLITTSLDDLGPQREEKKNLLDTEKQALRKLQLDFQQVKSEIKALESDKQSLVNRIEDIRNATVHHDVQQERQKRMEEIAKKTEKREDLDAKKATTNHHLKQLHSAVIKYQGDIDLNIQQSHQIKTQIDKSTRELRNLEGSKGNQVLKFGRWVPELTRKIETAYKNRQFKCKPYGPIGAFITIKEPKWALAVEMAVGNSLRSFIVDNHNDLHLLEKLMKECKLDRTPEITVTRYTNKLHDVSNNRPRTDRFPTILDMLDVKEVMVANFLIDRSKIETVLLIENNGEAREVMSKRPPEKCTICYTVEGDKVFPFPYYRYYAAKGNRRAQYLQGSTDELMRNIEEDITDLRGQLQDCEKVMQTTRVELDANKKEMLKNEIHYKGLQQMINRLQTEILELNNVDEPDPVDVTTLEQEVTICEESLARHQEKFDELRAYLTEKKQIVDELERNMTELNNRIQNILTGKSVPLKEVLTHSQQDVAYAEDERKHYEKLLKDQDKKVEDLKNELHKLEAIIETNTEKATRVCPRIETTRDPESIDNEIEQINIQLQSEEESHGSKEEVTRQYYEAKKKYETSLAELLKNRRENYAEFRRNIAWRINFLFIMSLKQRNYNGKIDFDHARELLSIKSQPLQDIAEMNEDIRSLSGGERSFSTISFILAIWDAMEAPFRILDEFDVFMDMVTRRVSLNMLLESAVSKTTCQYCFLTPLEIPSHEKEKFDLNRIKVFKMPDPDRTQTRFTTTQQSTWDDEENAQ</sequence>
<dbReference type="SUPFAM" id="SSF75553">
    <property type="entry name" value="Smc hinge domain"/>
    <property type="match status" value="1"/>
</dbReference>
<reference evidence="17" key="2">
    <citation type="submission" date="2015-02" db="UniProtKB">
        <authorList>
            <consortium name="EnsemblMetazoa"/>
        </authorList>
    </citation>
    <scope>IDENTIFICATION</scope>
</reference>
<dbReference type="GO" id="GO:0003684">
    <property type="term" value="F:damaged DNA binding"/>
    <property type="evidence" value="ECO:0007669"/>
    <property type="project" value="TreeGrafter"/>
</dbReference>
<evidence type="ECO:0000256" key="13">
    <source>
        <dbReference type="SAM" id="Coils"/>
    </source>
</evidence>
<dbReference type="Gene3D" id="1.10.287.1490">
    <property type="match status" value="1"/>
</dbReference>
<dbReference type="FunFam" id="3.40.50.300:FF:000959">
    <property type="entry name" value="structural maintenance of chromosomes protein 6"/>
    <property type="match status" value="1"/>
</dbReference>
<evidence type="ECO:0000256" key="2">
    <source>
        <dbReference type="ARBA" id="ARBA00004286"/>
    </source>
</evidence>
<reference evidence="18" key="1">
    <citation type="submission" date="2011-05" db="EMBL/GenBank/DDBJ databases">
        <authorList>
            <person name="Richards S.R."/>
            <person name="Qu J."/>
            <person name="Jiang H."/>
            <person name="Jhangiani S.N."/>
            <person name="Agravi P."/>
            <person name="Goodspeed R."/>
            <person name="Gross S."/>
            <person name="Mandapat C."/>
            <person name="Jackson L."/>
            <person name="Mathew T."/>
            <person name="Pu L."/>
            <person name="Thornton R."/>
            <person name="Saada N."/>
            <person name="Wilczek-Boney K.B."/>
            <person name="Lee S."/>
            <person name="Kovar C."/>
            <person name="Wu Y."/>
            <person name="Scherer S.E."/>
            <person name="Worley K.C."/>
            <person name="Muzny D.M."/>
            <person name="Gibbs R."/>
        </authorList>
    </citation>
    <scope>NUCLEOTIDE SEQUENCE</scope>
    <source>
        <strain evidence="18">Brora</strain>
    </source>
</reference>
<dbReference type="GO" id="GO:0030915">
    <property type="term" value="C:Smc5-Smc6 complex"/>
    <property type="evidence" value="ECO:0007669"/>
    <property type="project" value="TreeGrafter"/>
</dbReference>
<keyword evidence="4" id="KW-0158">Chromosome</keyword>
<evidence type="ECO:0000256" key="1">
    <source>
        <dbReference type="ARBA" id="ARBA00004123"/>
    </source>
</evidence>
<proteinExistence type="inferred from homology"/>
<feature type="domain" description="SMC hinge" evidence="16">
    <location>
        <begin position="586"/>
        <end position="701"/>
    </location>
</feature>
<evidence type="ECO:0000256" key="10">
    <source>
        <dbReference type="ARBA" id="ARBA00023204"/>
    </source>
</evidence>
<dbReference type="Pfam" id="PF02463">
    <property type="entry name" value="SMC_N"/>
    <property type="match status" value="1"/>
</dbReference>
<dbReference type="AlphaFoldDB" id="T1J0A2"/>
<dbReference type="OMA" id="MCHDHFY"/>
<evidence type="ECO:0000256" key="4">
    <source>
        <dbReference type="ARBA" id="ARBA00022454"/>
    </source>
</evidence>
<evidence type="ECO:0000256" key="7">
    <source>
        <dbReference type="ARBA" id="ARBA00022840"/>
    </source>
</evidence>
<keyword evidence="5" id="KW-0547">Nucleotide-binding</keyword>
<evidence type="ECO:0000313" key="18">
    <source>
        <dbReference type="Proteomes" id="UP000014500"/>
    </source>
</evidence>
<keyword evidence="9" id="KW-0233">DNA recombination</keyword>
<organism evidence="17 18">
    <name type="scientific">Strigamia maritima</name>
    <name type="common">European centipede</name>
    <name type="synonym">Geophilus maritimus</name>
    <dbReference type="NCBI Taxonomy" id="126957"/>
    <lineage>
        <taxon>Eukaryota</taxon>
        <taxon>Metazoa</taxon>
        <taxon>Ecdysozoa</taxon>
        <taxon>Arthropoda</taxon>
        <taxon>Myriapoda</taxon>
        <taxon>Chilopoda</taxon>
        <taxon>Pleurostigmophora</taxon>
        <taxon>Geophilomorpha</taxon>
        <taxon>Linotaeniidae</taxon>
        <taxon>Strigamia</taxon>
    </lineage>
</organism>
<feature type="domain" description="RecF/RecN/SMC N-terminal" evidence="15">
    <location>
        <begin position="129"/>
        <end position="1105"/>
    </location>
</feature>
<dbReference type="GO" id="GO:0005524">
    <property type="term" value="F:ATP binding"/>
    <property type="evidence" value="ECO:0007669"/>
    <property type="project" value="UniProtKB-KW"/>
</dbReference>
<dbReference type="InterPro" id="IPR036277">
    <property type="entry name" value="SMC_hinge_sf"/>
</dbReference>
<dbReference type="PhylomeDB" id="T1J0A2"/>
<feature type="compositionally biased region" description="Basic residues" evidence="14">
    <location>
        <begin position="78"/>
        <end position="95"/>
    </location>
</feature>
<keyword evidence="18" id="KW-1185">Reference proteome</keyword>
<comment type="subcellular location">
    <subcellularLocation>
        <location evidence="2">Chromosome</location>
    </subcellularLocation>
    <subcellularLocation>
        <location evidence="1">Nucleus</location>
    </subcellularLocation>
</comment>
<comment type="similarity">
    <text evidence="3">Belongs to the SMC family. SMC6 subfamily.</text>
</comment>
<evidence type="ECO:0000256" key="12">
    <source>
        <dbReference type="ARBA" id="ARBA00069480"/>
    </source>
</evidence>
<evidence type="ECO:0000259" key="16">
    <source>
        <dbReference type="Pfam" id="PF06470"/>
    </source>
</evidence>
<keyword evidence="11" id="KW-0539">Nucleus</keyword>
<dbReference type="STRING" id="126957.T1J0A2"/>
<evidence type="ECO:0000256" key="5">
    <source>
        <dbReference type="ARBA" id="ARBA00022741"/>
    </source>
</evidence>
<dbReference type="GO" id="GO:0003697">
    <property type="term" value="F:single-stranded DNA binding"/>
    <property type="evidence" value="ECO:0007669"/>
    <property type="project" value="TreeGrafter"/>
</dbReference>
<dbReference type="HOGENOM" id="CLU_009063_0_0_1"/>
<accession>T1J0A2</accession>